<gene>
    <name evidence="1" type="ORF">PMAYCL1PPCAC_21319</name>
</gene>
<dbReference type="EMBL" id="BTRK01000005">
    <property type="protein sequence ID" value="GMR51124.1"/>
    <property type="molecule type" value="Genomic_DNA"/>
</dbReference>
<sequence length="70" mass="8118">VPKQLKMPRLLSASISILDRKKREIERGELELTSQATPQFTLSQLEKHAVDNEVRVRVRITVARAYFDLK</sequence>
<dbReference type="AlphaFoldDB" id="A0AAN5CV22"/>
<evidence type="ECO:0000313" key="1">
    <source>
        <dbReference type="EMBL" id="GMR51124.1"/>
    </source>
</evidence>
<keyword evidence="2" id="KW-1185">Reference proteome</keyword>
<comment type="caution">
    <text evidence="1">The sequence shown here is derived from an EMBL/GenBank/DDBJ whole genome shotgun (WGS) entry which is preliminary data.</text>
</comment>
<feature type="non-terminal residue" evidence="1">
    <location>
        <position position="1"/>
    </location>
</feature>
<dbReference type="Proteomes" id="UP001328107">
    <property type="component" value="Unassembled WGS sequence"/>
</dbReference>
<reference evidence="2" key="1">
    <citation type="submission" date="2022-10" db="EMBL/GenBank/DDBJ databases">
        <title>Genome assembly of Pristionchus species.</title>
        <authorList>
            <person name="Yoshida K."/>
            <person name="Sommer R.J."/>
        </authorList>
    </citation>
    <scope>NUCLEOTIDE SEQUENCE [LARGE SCALE GENOMIC DNA]</scope>
    <source>
        <strain evidence="2">RS5460</strain>
    </source>
</reference>
<feature type="non-terminal residue" evidence="1">
    <location>
        <position position="70"/>
    </location>
</feature>
<name>A0AAN5CV22_9BILA</name>
<proteinExistence type="predicted"/>
<protein>
    <submittedName>
        <fullName evidence="1">Uncharacterized protein</fullName>
    </submittedName>
</protein>
<accession>A0AAN5CV22</accession>
<organism evidence="1 2">
    <name type="scientific">Pristionchus mayeri</name>
    <dbReference type="NCBI Taxonomy" id="1317129"/>
    <lineage>
        <taxon>Eukaryota</taxon>
        <taxon>Metazoa</taxon>
        <taxon>Ecdysozoa</taxon>
        <taxon>Nematoda</taxon>
        <taxon>Chromadorea</taxon>
        <taxon>Rhabditida</taxon>
        <taxon>Rhabditina</taxon>
        <taxon>Diplogasteromorpha</taxon>
        <taxon>Diplogasteroidea</taxon>
        <taxon>Neodiplogasteridae</taxon>
        <taxon>Pristionchus</taxon>
    </lineage>
</organism>
<evidence type="ECO:0000313" key="2">
    <source>
        <dbReference type="Proteomes" id="UP001328107"/>
    </source>
</evidence>